<dbReference type="Proteomes" id="UP000681967">
    <property type="component" value="Unassembled WGS sequence"/>
</dbReference>
<feature type="region of interest" description="Disordered" evidence="1">
    <location>
        <begin position="68"/>
        <end position="90"/>
    </location>
</feature>
<organism evidence="2 3">
    <name type="scientific">Rotaria magnacalcarata</name>
    <dbReference type="NCBI Taxonomy" id="392030"/>
    <lineage>
        <taxon>Eukaryota</taxon>
        <taxon>Metazoa</taxon>
        <taxon>Spiralia</taxon>
        <taxon>Gnathifera</taxon>
        <taxon>Rotifera</taxon>
        <taxon>Eurotatoria</taxon>
        <taxon>Bdelloidea</taxon>
        <taxon>Philodinida</taxon>
        <taxon>Philodinidae</taxon>
        <taxon>Rotaria</taxon>
    </lineage>
</organism>
<protein>
    <submittedName>
        <fullName evidence="2">Uncharacterized protein</fullName>
    </submittedName>
</protein>
<accession>A0A8S3GUH4</accession>
<evidence type="ECO:0000313" key="2">
    <source>
        <dbReference type="EMBL" id="CAF5171586.1"/>
    </source>
</evidence>
<name>A0A8S3GUH4_9BILA</name>
<feature type="non-terminal residue" evidence="2">
    <location>
        <position position="1"/>
    </location>
</feature>
<dbReference type="EMBL" id="CAJOBH010281841">
    <property type="protein sequence ID" value="CAF5171586.1"/>
    <property type="molecule type" value="Genomic_DNA"/>
</dbReference>
<evidence type="ECO:0000313" key="3">
    <source>
        <dbReference type="Proteomes" id="UP000681967"/>
    </source>
</evidence>
<dbReference type="AlphaFoldDB" id="A0A8S3GUH4"/>
<feature type="non-terminal residue" evidence="2">
    <location>
        <position position="125"/>
    </location>
</feature>
<proteinExistence type="predicted"/>
<reference evidence="2" key="1">
    <citation type="submission" date="2021-02" db="EMBL/GenBank/DDBJ databases">
        <authorList>
            <person name="Nowell W R."/>
        </authorList>
    </citation>
    <scope>NUCLEOTIDE SEQUENCE</scope>
</reference>
<evidence type="ECO:0000256" key="1">
    <source>
        <dbReference type="SAM" id="MobiDB-lite"/>
    </source>
</evidence>
<gene>
    <name evidence="2" type="ORF">BYL167_LOCUS77408</name>
</gene>
<comment type="caution">
    <text evidence="2">The sequence shown here is derived from an EMBL/GenBank/DDBJ whole genome shotgun (WGS) entry which is preliminary data.</text>
</comment>
<feature type="compositionally biased region" description="Low complexity" evidence="1">
    <location>
        <begin position="29"/>
        <end position="39"/>
    </location>
</feature>
<feature type="compositionally biased region" description="Low complexity" evidence="1">
    <location>
        <begin position="68"/>
        <end position="80"/>
    </location>
</feature>
<feature type="region of interest" description="Disordered" evidence="1">
    <location>
        <begin position="1"/>
        <end position="49"/>
    </location>
</feature>
<sequence length="125" mass="13614">AQGLSFFKSKSPLSDSSPYTLGVRDDDSSNSSSDQTSSSPINNRLLSGHYKVSDLPVNTTIEELLSSYDNRSTSSSSSSSGIGDHITPANIGSFRTTIRETNDHLQLDTINEDLQWVNSSQQQQQ</sequence>